<evidence type="ECO:0000313" key="2">
    <source>
        <dbReference type="EMBL" id="ARP18157.1"/>
    </source>
</evidence>
<dbReference type="RefSeq" id="WP_086046681.1">
    <property type="nucleotide sequence ID" value="NZ_CP017889.1"/>
</dbReference>
<gene>
    <name evidence="2" type="ORF">K05K4_13190</name>
</gene>
<organism evidence="2">
    <name type="scientific">Vibrio alginolyticus</name>
    <dbReference type="NCBI Taxonomy" id="663"/>
    <lineage>
        <taxon>Bacteria</taxon>
        <taxon>Pseudomonadati</taxon>
        <taxon>Pseudomonadota</taxon>
        <taxon>Gammaproteobacteria</taxon>
        <taxon>Vibrionales</taxon>
        <taxon>Vibrionaceae</taxon>
        <taxon>Vibrio</taxon>
    </lineage>
</organism>
<feature type="region of interest" description="Disordered" evidence="1">
    <location>
        <begin position="123"/>
        <end position="159"/>
    </location>
</feature>
<name>A0A1W6U560_VIBAL</name>
<accession>A0A1W6U560</accession>
<dbReference type="AlphaFoldDB" id="A0A1W6U560"/>
<proteinExistence type="predicted"/>
<reference evidence="2" key="1">
    <citation type="submission" date="2016-10" db="EMBL/GenBank/DDBJ databases">
        <title>The High Quality Genome of Vibrio alginolyticus K01M1.</title>
        <authorList>
            <person name="Wendling C."/>
            <person name="Chibani C.M."/>
            <person name="Hertel R."/>
            <person name="Sproer C."/>
            <person name="Bunk B."/>
            <person name="Overmann J."/>
            <person name="Roth O."/>
            <person name="Liesegang H."/>
        </authorList>
    </citation>
    <scope>NUCLEOTIDE SEQUENCE</scope>
    <source>
        <strain evidence="2">K05K4</strain>
    </source>
</reference>
<dbReference type="PROSITE" id="PS50276">
    <property type="entry name" value="PANCREATIC_HORMONE_2"/>
    <property type="match status" value="1"/>
</dbReference>
<dbReference type="EMBL" id="CP017902">
    <property type="protein sequence ID" value="ARP18157.1"/>
    <property type="molecule type" value="Genomic_DNA"/>
</dbReference>
<evidence type="ECO:0000256" key="1">
    <source>
        <dbReference type="SAM" id="MobiDB-lite"/>
    </source>
</evidence>
<protein>
    <submittedName>
        <fullName evidence="2">Uncharacterized protein</fullName>
    </submittedName>
</protein>
<sequence>MTPDFLKTKVVDIEGQSVTITQLSGLDRLNYMDYCAEIPDPDRPIEPAEDASQEEKERYLLDLKKYSNAWFRINFMAQARLVAYAYRGDVDDLDERHQQIMSMMTPPQVETLYFEIADFSGLSTPKEPDATESTSDTTITTETATTEETTTQEPTDPKV</sequence>
<feature type="compositionally biased region" description="Low complexity" evidence="1">
    <location>
        <begin position="131"/>
        <end position="159"/>
    </location>
</feature>